<evidence type="ECO:0000259" key="7">
    <source>
        <dbReference type="Pfam" id="PF02721"/>
    </source>
</evidence>
<dbReference type="GO" id="GO:0008270">
    <property type="term" value="F:zinc ion binding"/>
    <property type="evidence" value="ECO:0007669"/>
    <property type="project" value="UniProtKB-KW"/>
</dbReference>
<dbReference type="AlphaFoldDB" id="A0A6D2JEW0"/>
<comment type="caution">
    <text evidence="9">The sequence shown here is derived from an EMBL/GenBank/DDBJ whole genome shotgun (WGS) entry which is preliminary data.</text>
</comment>
<evidence type="ECO:0000313" key="10">
    <source>
        <dbReference type="Proteomes" id="UP000467841"/>
    </source>
</evidence>
<comment type="similarity">
    <text evidence="1">Belongs to the replication factor A protein 1 family.</text>
</comment>
<protein>
    <recommendedName>
        <fullName evidence="11">DUF223 domain-containing protein</fullName>
    </recommendedName>
</protein>
<dbReference type="GO" id="GO:0003677">
    <property type="term" value="F:DNA binding"/>
    <property type="evidence" value="ECO:0007669"/>
    <property type="project" value="UniProtKB-KW"/>
</dbReference>
<dbReference type="InterPro" id="IPR012340">
    <property type="entry name" value="NA-bd_OB-fold"/>
</dbReference>
<evidence type="ECO:0008006" key="11">
    <source>
        <dbReference type="Google" id="ProtNLM"/>
    </source>
</evidence>
<dbReference type="CDD" id="cd04480">
    <property type="entry name" value="RPA1_DBD_A_like"/>
    <property type="match status" value="1"/>
</dbReference>
<dbReference type="InterPro" id="IPR003871">
    <property type="entry name" value="RFA1B/D_OB_1st"/>
</dbReference>
<evidence type="ECO:0000256" key="4">
    <source>
        <dbReference type="ARBA" id="ARBA00022833"/>
    </source>
</evidence>
<dbReference type="PANTHER" id="PTHR47165:SF4">
    <property type="entry name" value="OS03G0429900 PROTEIN"/>
    <property type="match status" value="1"/>
</dbReference>
<evidence type="ECO:0000256" key="3">
    <source>
        <dbReference type="ARBA" id="ARBA00022771"/>
    </source>
</evidence>
<dbReference type="EMBL" id="CACVBM020001195">
    <property type="protein sequence ID" value="CAA7038472.1"/>
    <property type="molecule type" value="Genomic_DNA"/>
</dbReference>
<dbReference type="Pfam" id="PF02721">
    <property type="entry name" value="DUF223"/>
    <property type="match status" value="1"/>
</dbReference>
<dbReference type="CDD" id="cd04476">
    <property type="entry name" value="RPA1_DBD_C"/>
    <property type="match status" value="1"/>
</dbReference>
<dbReference type="InterPro" id="IPR047192">
    <property type="entry name" value="Euk_RPA1_DBD_C"/>
</dbReference>
<dbReference type="InterPro" id="IPR013955">
    <property type="entry name" value="Rep_factor-A_C"/>
</dbReference>
<evidence type="ECO:0000256" key="6">
    <source>
        <dbReference type="SAM" id="MobiDB-lite"/>
    </source>
</evidence>
<dbReference type="SUPFAM" id="SSF50249">
    <property type="entry name" value="Nucleic acid-binding proteins"/>
    <property type="match status" value="2"/>
</dbReference>
<dbReference type="PANTHER" id="PTHR47165">
    <property type="entry name" value="OS03G0429900 PROTEIN"/>
    <property type="match status" value="1"/>
</dbReference>
<feature type="region of interest" description="Disordered" evidence="6">
    <location>
        <begin position="391"/>
        <end position="418"/>
    </location>
</feature>
<dbReference type="Pfam" id="PF08646">
    <property type="entry name" value="Rep_fac-A_C"/>
    <property type="match status" value="1"/>
</dbReference>
<evidence type="ECO:0000259" key="8">
    <source>
        <dbReference type="Pfam" id="PF08646"/>
    </source>
</evidence>
<accession>A0A6D2JEW0</accession>
<feature type="domain" description="Replication protein A 70 kDa DNA-binding subunit B/D first OB fold" evidence="7">
    <location>
        <begin position="7"/>
        <end position="107"/>
    </location>
</feature>
<organism evidence="9 10">
    <name type="scientific">Microthlaspi erraticum</name>
    <dbReference type="NCBI Taxonomy" id="1685480"/>
    <lineage>
        <taxon>Eukaryota</taxon>
        <taxon>Viridiplantae</taxon>
        <taxon>Streptophyta</taxon>
        <taxon>Embryophyta</taxon>
        <taxon>Tracheophyta</taxon>
        <taxon>Spermatophyta</taxon>
        <taxon>Magnoliopsida</taxon>
        <taxon>eudicotyledons</taxon>
        <taxon>Gunneridae</taxon>
        <taxon>Pentapetalae</taxon>
        <taxon>rosids</taxon>
        <taxon>malvids</taxon>
        <taxon>Brassicales</taxon>
        <taxon>Brassicaceae</taxon>
        <taxon>Coluteocarpeae</taxon>
        <taxon>Microthlaspi</taxon>
    </lineage>
</organism>
<gene>
    <name evidence="9" type="ORF">MERR_LOCUS25707</name>
</gene>
<evidence type="ECO:0000256" key="2">
    <source>
        <dbReference type="ARBA" id="ARBA00022723"/>
    </source>
</evidence>
<sequence length="442" mass="49982">MTIGQMFTKLDDLKPFKSTWRVRVKVLHSWRQYVGQAGETMEFVLADEHGGKIHAAAKKKDIGRISKDLKVGEWRVLDNFQVAHATGQFRPTNSKWKMTMTLNTKISLVKYSTSRRSKLYLSKGRKTLITKYWIIAVMNVLADASGSLMLSSYMMHARKQMANRLPSDGLAIAMNLKEDDALVQLQKQQKADEWLTLDLKSVYDVTSSTEIEKFRIRAKVTAIDTDWGWYYFGCVKCQHRVFKDLKKESSTRPRPVVPIWYCDNCKTNIKAVSPKFKLHLIIEDDSGETKIMLMDSVANGMVNKTAAFLLNGSTDEIQDPELLPDSIKDLVGNTFDFLVGVEKEHIMYGNDTYKAHKVKNGHITGHSDSANEIITVEDDLSQIHSDNEASVVKSNGMTPSPKRSIEDSNIRSELSSTSKKQCTKLINLEDESNGVDVKTLTE</sequence>
<keyword evidence="10" id="KW-1185">Reference proteome</keyword>
<reference evidence="9" key="1">
    <citation type="submission" date="2020-01" db="EMBL/GenBank/DDBJ databases">
        <authorList>
            <person name="Mishra B."/>
        </authorList>
    </citation>
    <scope>NUCLEOTIDE SEQUENCE [LARGE SCALE GENOMIC DNA]</scope>
</reference>
<keyword evidence="5" id="KW-0238">DNA-binding</keyword>
<dbReference type="Gene3D" id="2.40.50.140">
    <property type="entry name" value="Nucleic acid-binding proteins"/>
    <property type="match status" value="2"/>
</dbReference>
<proteinExistence type="inferred from homology"/>
<dbReference type="OrthoDB" id="696647at2759"/>
<keyword evidence="2" id="KW-0479">Metal-binding</keyword>
<evidence type="ECO:0000256" key="5">
    <source>
        <dbReference type="ARBA" id="ARBA00023125"/>
    </source>
</evidence>
<name>A0A6D2JEW0_9BRAS</name>
<keyword evidence="3" id="KW-0863">Zinc-finger</keyword>
<evidence type="ECO:0000313" key="9">
    <source>
        <dbReference type="EMBL" id="CAA7038472.1"/>
    </source>
</evidence>
<feature type="domain" description="Replication factor A C-terminal" evidence="8">
    <location>
        <begin position="214"/>
        <end position="346"/>
    </location>
</feature>
<dbReference type="Proteomes" id="UP000467841">
    <property type="component" value="Unassembled WGS sequence"/>
</dbReference>
<evidence type="ECO:0000256" key="1">
    <source>
        <dbReference type="ARBA" id="ARBA00005690"/>
    </source>
</evidence>
<keyword evidence="4" id="KW-0862">Zinc</keyword>